<evidence type="ECO:0000313" key="4">
    <source>
        <dbReference type="Proteomes" id="UP000184330"/>
    </source>
</evidence>
<proteinExistence type="predicted"/>
<sequence>MIAIATLGMALSCSATPWRLDYARHVASGNKAEEFMAERSRILSYLEPQYQGIVCSEVALNMFDKQHKKAHRMFSLEPKQEWRNHEDMVEAETALRKLNQIVRAYDWYLYRNAFKIAAEDLDKQFSLIRASHRELYVYDTLNQPGCDLDMAVSTGPPEEPINWNVDEPNVGAGDQWDVEGSNG</sequence>
<evidence type="ECO:0000256" key="2">
    <source>
        <dbReference type="SAM" id="SignalP"/>
    </source>
</evidence>
<evidence type="ECO:0000256" key="1">
    <source>
        <dbReference type="SAM" id="MobiDB-lite"/>
    </source>
</evidence>
<feature type="signal peptide" evidence="2">
    <location>
        <begin position="1"/>
        <end position="15"/>
    </location>
</feature>
<protein>
    <submittedName>
        <fullName evidence="3">Uncharacterized protein</fullName>
    </submittedName>
</protein>
<evidence type="ECO:0000313" key="3">
    <source>
        <dbReference type="EMBL" id="CZR61799.1"/>
    </source>
</evidence>
<dbReference type="OrthoDB" id="62952at2759"/>
<dbReference type="AlphaFoldDB" id="A0A1L7X9V4"/>
<keyword evidence="2" id="KW-0732">Signal</keyword>
<dbReference type="Proteomes" id="UP000184330">
    <property type="component" value="Unassembled WGS sequence"/>
</dbReference>
<accession>A0A1L7X9V4</accession>
<gene>
    <name evidence="3" type="ORF">PAC_11696</name>
</gene>
<dbReference type="EMBL" id="FJOG01000019">
    <property type="protein sequence ID" value="CZR61799.1"/>
    <property type="molecule type" value="Genomic_DNA"/>
</dbReference>
<feature type="region of interest" description="Disordered" evidence="1">
    <location>
        <begin position="160"/>
        <end position="183"/>
    </location>
</feature>
<keyword evidence="4" id="KW-1185">Reference proteome</keyword>
<reference evidence="3 4" key="1">
    <citation type="submission" date="2016-03" db="EMBL/GenBank/DDBJ databases">
        <authorList>
            <person name="Ploux O."/>
        </authorList>
    </citation>
    <scope>NUCLEOTIDE SEQUENCE [LARGE SCALE GENOMIC DNA]</scope>
    <source>
        <strain evidence="3 4">UAMH 11012</strain>
    </source>
</reference>
<name>A0A1L7X9V4_9HELO</name>
<feature type="chain" id="PRO_5012905507" evidence="2">
    <location>
        <begin position="16"/>
        <end position="183"/>
    </location>
</feature>
<organism evidence="3 4">
    <name type="scientific">Phialocephala subalpina</name>
    <dbReference type="NCBI Taxonomy" id="576137"/>
    <lineage>
        <taxon>Eukaryota</taxon>
        <taxon>Fungi</taxon>
        <taxon>Dikarya</taxon>
        <taxon>Ascomycota</taxon>
        <taxon>Pezizomycotina</taxon>
        <taxon>Leotiomycetes</taxon>
        <taxon>Helotiales</taxon>
        <taxon>Mollisiaceae</taxon>
        <taxon>Phialocephala</taxon>
        <taxon>Phialocephala fortinii species complex</taxon>
    </lineage>
</organism>